<keyword evidence="4" id="KW-1133">Transmembrane helix</keyword>
<dbReference type="PANTHER" id="PTHR15415:SF7">
    <property type="entry name" value="MICOS COMPLEX SUBUNIT MIC60"/>
    <property type="match status" value="1"/>
</dbReference>
<evidence type="ECO:0000256" key="7">
    <source>
        <dbReference type="RuleBase" id="RU363000"/>
    </source>
</evidence>
<comment type="similarity">
    <text evidence="1 7">Belongs to the MICOS complex subunit Mic60 family.</text>
</comment>
<dbReference type="Proteomes" id="UP000050640">
    <property type="component" value="Unplaced"/>
</dbReference>
<proteinExistence type="inferred from homology"/>
<keyword evidence="3 7" id="KW-0999">Mitochondrion inner membrane</keyword>
<keyword evidence="8" id="KW-0175">Coiled coil</keyword>
<dbReference type="GO" id="GO:0042407">
    <property type="term" value="P:cristae formation"/>
    <property type="evidence" value="ECO:0007669"/>
    <property type="project" value="TreeGrafter"/>
</dbReference>
<dbReference type="AlphaFoldDB" id="A0A0R3RSZ2"/>
<sequence>LSLTFSRLTNFNCFYTILIADRRLNEEELNALIAHAHLKVDQLRKQLAEQQVREEQNIASALEEQKKSQSKLTEEEINLKHCIMVCGTYRFQLSTQRKLWEAELEEKLQRAAAAHSEHIEEVVRVQRSLFEIEEKQKIEEAVVEERSQLSKEIAAAQGKLEGIETALKSRTSQDVENRRAKQIWIASHNLIDSVIHGRRSGVDDDARRKPLATELQMIREADSNDEFVACLVNALPDETIYNGVYTEEDLKTRFIFQLYKICRRVAKMDENNVGVFQYGLSYLQNGKFDPITLDSYEILSRAKSFVAEGDLNSAVRILQLLTGPARFVARDWINDVRAHLEARFIAELLVAHAAVNNYSSIY</sequence>
<evidence type="ECO:0000313" key="9">
    <source>
        <dbReference type="Proteomes" id="UP000050640"/>
    </source>
</evidence>
<dbReference type="InterPro" id="IPR019133">
    <property type="entry name" value="MIC60"/>
</dbReference>
<accession>A0A0R3RSZ2</accession>
<reference evidence="10" key="1">
    <citation type="submission" date="2017-02" db="UniProtKB">
        <authorList>
            <consortium name="WormBaseParasite"/>
        </authorList>
    </citation>
    <scope>IDENTIFICATION</scope>
</reference>
<keyword evidence="5 7" id="KW-0496">Mitochondrion</keyword>
<evidence type="ECO:0000256" key="4">
    <source>
        <dbReference type="ARBA" id="ARBA00022989"/>
    </source>
</evidence>
<comment type="subcellular location">
    <subcellularLocation>
        <location evidence="7">Mitochondrion inner membrane</location>
        <topology evidence="7">Single-pass membrane protein</topology>
    </subcellularLocation>
</comment>
<comment type="function">
    <text evidence="7">Component of the MICOS complex, a large protein complex of the mitochondrial inner membrane that plays crucial roles in the maintenance of crista junctions, inner membrane architecture, and formation of contact sites to the outer membrane.</text>
</comment>
<evidence type="ECO:0000313" key="10">
    <source>
        <dbReference type="WBParaSite" id="EEL_0000501601-mRNA-1"/>
    </source>
</evidence>
<organism evidence="9 10">
    <name type="scientific">Elaeophora elaphi</name>
    <dbReference type="NCBI Taxonomy" id="1147741"/>
    <lineage>
        <taxon>Eukaryota</taxon>
        <taxon>Metazoa</taxon>
        <taxon>Ecdysozoa</taxon>
        <taxon>Nematoda</taxon>
        <taxon>Chromadorea</taxon>
        <taxon>Rhabditida</taxon>
        <taxon>Spirurina</taxon>
        <taxon>Spiruromorpha</taxon>
        <taxon>Filarioidea</taxon>
        <taxon>Onchocercidae</taxon>
        <taxon>Elaeophora</taxon>
    </lineage>
</organism>
<protein>
    <recommendedName>
        <fullName evidence="7">MICOS complex subunit MIC60</fullName>
    </recommendedName>
    <alternativeName>
        <fullName evidence="7">Mitofilin</fullName>
    </alternativeName>
</protein>
<evidence type="ECO:0000256" key="8">
    <source>
        <dbReference type="SAM" id="Coils"/>
    </source>
</evidence>
<feature type="coiled-coil region" evidence="8">
    <location>
        <begin position="26"/>
        <end position="65"/>
    </location>
</feature>
<keyword evidence="9" id="KW-1185">Reference proteome</keyword>
<dbReference type="Pfam" id="PF09731">
    <property type="entry name" value="Mitofilin"/>
    <property type="match status" value="1"/>
</dbReference>
<evidence type="ECO:0000256" key="1">
    <source>
        <dbReference type="ARBA" id="ARBA00010877"/>
    </source>
</evidence>
<dbReference type="WBParaSite" id="EEL_0000501601-mRNA-1">
    <property type="protein sequence ID" value="EEL_0000501601-mRNA-1"/>
    <property type="gene ID" value="EEL_0000501601"/>
</dbReference>
<evidence type="ECO:0000256" key="6">
    <source>
        <dbReference type="ARBA" id="ARBA00023136"/>
    </source>
</evidence>
<dbReference type="GO" id="GO:0061617">
    <property type="term" value="C:MICOS complex"/>
    <property type="evidence" value="ECO:0007669"/>
    <property type="project" value="TreeGrafter"/>
</dbReference>
<dbReference type="PANTHER" id="PTHR15415">
    <property type="entry name" value="MITOFILIN"/>
    <property type="match status" value="1"/>
</dbReference>
<evidence type="ECO:0000256" key="5">
    <source>
        <dbReference type="ARBA" id="ARBA00023128"/>
    </source>
</evidence>
<keyword evidence="2 7" id="KW-0812">Transmembrane</keyword>
<name>A0A0R3RSZ2_9BILA</name>
<dbReference type="STRING" id="1147741.A0A0R3RSZ2"/>
<keyword evidence="6" id="KW-0472">Membrane</keyword>
<evidence type="ECO:0000256" key="2">
    <source>
        <dbReference type="ARBA" id="ARBA00022692"/>
    </source>
</evidence>
<evidence type="ECO:0000256" key="3">
    <source>
        <dbReference type="ARBA" id="ARBA00022792"/>
    </source>
</evidence>
<comment type="subunit">
    <text evidence="7">Component of the mitochondrial contact site and cristae organizing system (MICOS) complex.</text>
</comment>